<feature type="domain" description="CBS" evidence="4">
    <location>
        <begin position="282"/>
        <end position="342"/>
    </location>
</feature>
<evidence type="ECO:0000259" key="3">
    <source>
        <dbReference type="PROSITE" id="PS50042"/>
    </source>
</evidence>
<keyword evidence="1 2" id="KW-0129">CBS domain</keyword>
<proteinExistence type="predicted"/>
<dbReference type="Pfam" id="PF00027">
    <property type="entry name" value="cNMP_binding"/>
    <property type="match status" value="1"/>
</dbReference>
<sequence length="684" mass="77354">MNSTPWQDTNCKLAPAGEILNSNLLAPHPQIPYLKQTNPHLMKPANAIQERVLEFLQQYPPFNLISQEQLQQLAGQVRVQYLEPEQTLFNQGDTPHEVFYVVRQGSVRLEQGMGEAKRLVDVCDEGDVFGARALIAKKNYSSTATATEETLVYGVSIALFDPILHHNPEVALYFAAGFAAGGPVQQGNMQETNEARRSLHRTTTQQLHLEDVLTLSTGHNKVTCTAQTSIRLAAQIMSDKDSSFILVVDEEEHPIGILTDTDLRKRVVAGHVGIDDMVEAVMSEPEVTIAPNPHMAEALLLLMRHRVKHLCVTRDGTVNSPVEGVLTEHHLLLAQGNNPVVLVQEIRQTSSIAHLPAIRNRAEELLQKYLEQDVNIAFVANIMTEINDALVVRALQHAEGILGEPPLRYCWLSIGSEGREEQLLRTDQDNALVFEDAHVGLEQEAQAYFVQLAVLVNEVLEQCGFEKCPANMMAGNPKWCQPLHAWKQYFHNWIHEPTEEALLNASIFFDYRPLHGNLVLAKELTSYIYEHIQQERIFLPYLAKHALQSPPPLSFFRNFMVERGGDHKDQFDIKLRAMTPLVDAARVLTLYNRVAGENNTFKRFARLAELEPQNATLYREAAMAYEIMMRHRALSGLRNNDTGRYINPAQLNKLERQTLRNTFKIISDVQELLQVRFQLNYLNA</sequence>
<dbReference type="SUPFAM" id="SSF51206">
    <property type="entry name" value="cAMP-binding domain-like"/>
    <property type="match status" value="1"/>
</dbReference>
<dbReference type="Proteomes" id="UP000182491">
    <property type="component" value="Unassembled WGS sequence"/>
</dbReference>
<dbReference type="Pfam" id="PF10335">
    <property type="entry name" value="DUF294_C"/>
    <property type="match status" value="1"/>
</dbReference>
<dbReference type="InterPro" id="IPR018490">
    <property type="entry name" value="cNMP-bd_dom_sf"/>
</dbReference>
<dbReference type="InterPro" id="IPR014710">
    <property type="entry name" value="RmlC-like_jellyroll"/>
</dbReference>
<keyword evidence="6" id="KW-1185">Reference proteome</keyword>
<dbReference type="PANTHER" id="PTHR43080:SF2">
    <property type="entry name" value="CBS DOMAIN-CONTAINING PROTEIN"/>
    <property type="match status" value="1"/>
</dbReference>
<dbReference type="InterPro" id="IPR000595">
    <property type="entry name" value="cNMP-bd_dom"/>
</dbReference>
<evidence type="ECO:0000313" key="6">
    <source>
        <dbReference type="Proteomes" id="UP000182491"/>
    </source>
</evidence>
<organism evidence="5 6">
    <name type="scientific">Pontibacter akesuensis</name>
    <dbReference type="NCBI Taxonomy" id="388950"/>
    <lineage>
        <taxon>Bacteria</taxon>
        <taxon>Pseudomonadati</taxon>
        <taxon>Bacteroidota</taxon>
        <taxon>Cytophagia</taxon>
        <taxon>Cytophagales</taxon>
        <taxon>Hymenobacteraceae</taxon>
        <taxon>Pontibacter</taxon>
    </lineage>
</organism>
<dbReference type="CDD" id="cd00038">
    <property type="entry name" value="CAP_ED"/>
    <property type="match status" value="1"/>
</dbReference>
<dbReference type="PANTHER" id="PTHR43080">
    <property type="entry name" value="CBS DOMAIN-CONTAINING PROTEIN CBSX3, MITOCHONDRIAL"/>
    <property type="match status" value="1"/>
</dbReference>
<evidence type="ECO:0000259" key="4">
    <source>
        <dbReference type="PROSITE" id="PS51371"/>
    </source>
</evidence>
<dbReference type="PROSITE" id="PS50042">
    <property type="entry name" value="CNMP_BINDING_3"/>
    <property type="match status" value="1"/>
</dbReference>
<dbReference type="EMBL" id="FPCA01000003">
    <property type="protein sequence ID" value="SFU81531.1"/>
    <property type="molecule type" value="Genomic_DNA"/>
</dbReference>
<feature type="domain" description="CBS" evidence="4">
    <location>
        <begin position="215"/>
        <end position="277"/>
    </location>
</feature>
<dbReference type="InterPro" id="IPR005105">
    <property type="entry name" value="GlnD_Uridyltrans_N"/>
</dbReference>
<dbReference type="Gene3D" id="2.60.120.10">
    <property type="entry name" value="Jelly Rolls"/>
    <property type="match status" value="1"/>
</dbReference>
<dbReference type="SMART" id="SM00100">
    <property type="entry name" value="cNMP"/>
    <property type="match status" value="1"/>
</dbReference>
<dbReference type="PROSITE" id="PS51371">
    <property type="entry name" value="CBS"/>
    <property type="match status" value="2"/>
</dbReference>
<protein>
    <submittedName>
        <fullName evidence="5">CBS domain-containing protein</fullName>
    </submittedName>
</protein>
<gene>
    <name evidence="5" type="ORF">SAMN04487941_2591</name>
</gene>
<dbReference type="InterPro" id="IPR046342">
    <property type="entry name" value="CBS_dom_sf"/>
</dbReference>
<dbReference type="SMART" id="SM00116">
    <property type="entry name" value="CBS"/>
    <property type="match status" value="2"/>
</dbReference>
<evidence type="ECO:0000313" key="5">
    <source>
        <dbReference type="EMBL" id="SFU81531.1"/>
    </source>
</evidence>
<dbReference type="SUPFAM" id="SSF54631">
    <property type="entry name" value="CBS-domain pair"/>
    <property type="match status" value="1"/>
</dbReference>
<evidence type="ECO:0000256" key="1">
    <source>
        <dbReference type="ARBA" id="ARBA00023122"/>
    </source>
</evidence>
<name>A0A1I7J8U1_9BACT</name>
<dbReference type="Gene3D" id="3.10.580.10">
    <property type="entry name" value="CBS-domain"/>
    <property type="match status" value="1"/>
</dbReference>
<accession>A0A1I7J8U1</accession>
<dbReference type="Pfam" id="PF03445">
    <property type="entry name" value="DUF294"/>
    <property type="match status" value="1"/>
</dbReference>
<dbReference type="AlphaFoldDB" id="A0A1I7J8U1"/>
<dbReference type="Pfam" id="PF00571">
    <property type="entry name" value="CBS"/>
    <property type="match status" value="2"/>
</dbReference>
<dbReference type="InterPro" id="IPR018821">
    <property type="entry name" value="DUF294_put_nucleoTrafse_sb-bd"/>
</dbReference>
<dbReference type="GO" id="GO:0008773">
    <property type="term" value="F:[protein-PII] uridylyltransferase activity"/>
    <property type="evidence" value="ECO:0007669"/>
    <property type="project" value="InterPro"/>
</dbReference>
<feature type="domain" description="Cyclic nucleotide-binding" evidence="3">
    <location>
        <begin position="61"/>
        <end position="170"/>
    </location>
</feature>
<dbReference type="InterPro" id="IPR051257">
    <property type="entry name" value="Diverse_CBS-Domain"/>
</dbReference>
<dbReference type="STRING" id="388950.GCA_001611675_02474"/>
<dbReference type="InterPro" id="IPR000644">
    <property type="entry name" value="CBS_dom"/>
</dbReference>
<dbReference type="CDD" id="cd05401">
    <property type="entry name" value="NT_GlnE_GlnD_like"/>
    <property type="match status" value="1"/>
</dbReference>
<evidence type="ECO:0000256" key="2">
    <source>
        <dbReference type="PROSITE-ProRule" id="PRU00703"/>
    </source>
</evidence>
<reference evidence="6" key="1">
    <citation type="submission" date="2016-10" db="EMBL/GenBank/DDBJ databases">
        <authorList>
            <person name="Varghese N."/>
        </authorList>
    </citation>
    <scope>NUCLEOTIDE SEQUENCE [LARGE SCALE GENOMIC DNA]</scope>
    <source>
        <strain evidence="6">DSM 18820</strain>
    </source>
</reference>